<evidence type="ECO:0000313" key="2">
    <source>
        <dbReference type="Proteomes" id="UP001060215"/>
    </source>
</evidence>
<keyword evidence="2" id="KW-1185">Reference proteome</keyword>
<reference evidence="1 2" key="1">
    <citation type="journal article" date="2022" name="Plant J.">
        <title>Chromosome-level genome of Camellia lanceoleosa provides a valuable resource for understanding genome evolution and self-incompatibility.</title>
        <authorList>
            <person name="Gong W."/>
            <person name="Xiao S."/>
            <person name="Wang L."/>
            <person name="Liao Z."/>
            <person name="Chang Y."/>
            <person name="Mo W."/>
            <person name="Hu G."/>
            <person name="Li W."/>
            <person name="Zhao G."/>
            <person name="Zhu H."/>
            <person name="Hu X."/>
            <person name="Ji K."/>
            <person name="Xiang X."/>
            <person name="Song Q."/>
            <person name="Yuan D."/>
            <person name="Jin S."/>
            <person name="Zhang L."/>
        </authorList>
    </citation>
    <scope>NUCLEOTIDE SEQUENCE [LARGE SCALE GENOMIC DNA]</scope>
    <source>
        <strain evidence="1">SQ_2022a</strain>
    </source>
</reference>
<gene>
    <name evidence="1" type="ORF">LOK49_LG06G01651</name>
</gene>
<comment type="caution">
    <text evidence="1">The sequence shown here is derived from an EMBL/GenBank/DDBJ whole genome shotgun (WGS) entry which is preliminary data.</text>
</comment>
<proteinExistence type="predicted"/>
<sequence length="127" mass="14841">MFHFAYSMALKSAVELRIADIIHSRLPNHLVPNCHRVHRLSFSRCHLPLPYHEVAGPQKDLHRYSSIRRWRGSLRAHPHVQMAITRRRTQPSSYAYDGERSQGISPLALPQQLCERRWNCIPKGSWP</sequence>
<organism evidence="1 2">
    <name type="scientific">Camellia lanceoleosa</name>
    <dbReference type="NCBI Taxonomy" id="1840588"/>
    <lineage>
        <taxon>Eukaryota</taxon>
        <taxon>Viridiplantae</taxon>
        <taxon>Streptophyta</taxon>
        <taxon>Embryophyta</taxon>
        <taxon>Tracheophyta</taxon>
        <taxon>Spermatophyta</taxon>
        <taxon>Magnoliopsida</taxon>
        <taxon>eudicotyledons</taxon>
        <taxon>Gunneridae</taxon>
        <taxon>Pentapetalae</taxon>
        <taxon>asterids</taxon>
        <taxon>Ericales</taxon>
        <taxon>Theaceae</taxon>
        <taxon>Camellia</taxon>
    </lineage>
</organism>
<evidence type="ECO:0000313" key="1">
    <source>
        <dbReference type="EMBL" id="KAI8010904.1"/>
    </source>
</evidence>
<accession>A0ACC0HC43</accession>
<name>A0ACC0HC43_9ERIC</name>
<dbReference type="Proteomes" id="UP001060215">
    <property type="component" value="Chromosome 5"/>
</dbReference>
<dbReference type="EMBL" id="CM045762">
    <property type="protein sequence ID" value="KAI8010904.1"/>
    <property type="molecule type" value="Genomic_DNA"/>
</dbReference>
<protein>
    <submittedName>
        <fullName evidence="1">Uncharacterized protein</fullName>
    </submittedName>
</protein>